<dbReference type="Gene3D" id="2.120.10.80">
    <property type="entry name" value="Kelch-type beta propeller"/>
    <property type="match status" value="1"/>
</dbReference>
<dbReference type="InterPro" id="IPR015915">
    <property type="entry name" value="Kelch-typ_b-propeller"/>
</dbReference>
<dbReference type="InterPro" id="IPR055290">
    <property type="entry name" value="At3g26010-like"/>
</dbReference>
<comment type="caution">
    <text evidence="1">The sequence shown here is derived from an EMBL/GenBank/DDBJ whole genome shotgun (WGS) entry which is preliminary data.</text>
</comment>
<dbReference type="PANTHER" id="PTHR35546">
    <property type="entry name" value="F-BOX PROTEIN INTERACTION DOMAIN PROTEIN-RELATED"/>
    <property type="match status" value="1"/>
</dbReference>
<dbReference type="SUPFAM" id="SSF117281">
    <property type="entry name" value="Kelch motif"/>
    <property type="match status" value="1"/>
</dbReference>
<dbReference type="PANTHER" id="PTHR35546:SF16">
    <property type="entry name" value="F-BOX ASSOCIATED UBIQUITINATION EFFECTOR FAMILY PROTEIN-RELATED"/>
    <property type="match status" value="1"/>
</dbReference>
<gene>
    <name evidence="1" type="ORF">MKW98_028121</name>
</gene>
<evidence type="ECO:0000313" key="1">
    <source>
        <dbReference type="EMBL" id="KAI3925985.1"/>
    </source>
</evidence>
<dbReference type="AlphaFoldDB" id="A0AAD4SY26"/>
<dbReference type="EMBL" id="JAJJMB010008071">
    <property type="protein sequence ID" value="KAI3925985.1"/>
    <property type="molecule type" value="Genomic_DNA"/>
</dbReference>
<reference evidence="1" key="1">
    <citation type="submission" date="2022-04" db="EMBL/GenBank/DDBJ databases">
        <title>A functionally conserved STORR gene fusion in Papaver species that diverged 16.8 million years ago.</title>
        <authorList>
            <person name="Catania T."/>
        </authorList>
    </citation>
    <scope>NUCLEOTIDE SEQUENCE</scope>
    <source>
        <strain evidence="1">S-188037</strain>
    </source>
</reference>
<proteinExistence type="predicted"/>
<evidence type="ECO:0000313" key="2">
    <source>
        <dbReference type="Proteomes" id="UP001202328"/>
    </source>
</evidence>
<keyword evidence="2" id="KW-1185">Reference proteome</keyword>
<name>A0AAD4SY26_9MAGN</name>
<sequence length="468" mass="54906">MCSCTARGGVRREHKFPYWDDDTYDPFSSNFSRYKSITTLQYEVNNSTFSFWSDHEEPITPAADHQITRSRARFQSQNGERRPSSRSMELNGFTKVEDEECEIVAQEMKKLSSDAIYEILIRASFSTLLRQSQWVCKDWQKLIFCDSKFQQTHSQRTIAPGHFLQVISTTRNYVSFFERNNDHGEHYNPTQEVRYPSLDFLPTAKSTTIAGSSLHGSLLCCFTESSSTPIPSYYICKPASREWRKLPNPKTTFKTFLIGIAVKQSSRSILHYKMLRLSRSKTGYGYHCQLFNSEKWAWKTLSVVQFRPHDTILKWGDGIWVNGGLHWLTSYDEVFVFNTDQEKWTTFEIPHGMKNTPRSNRVVVSCDGKLGVIHHTNEWLELWILENYLTTKPSWKRKYRNDTRLLHQNVKHLYAHHMWSNNTVMMKSMYELVAFNCDKNTYTRTKLPMTPDILSLSPYEFDPQFCYI</sequence>
<organism evidence="1 2">
    <name type="scientific">Papaver atlanticum</name>
    <dbReference type="NCBI Taxonomy" id="357466"/>
    <lineage>
        <taxon>Eukaryota</taxon>
        <taxon>Viridiplantae</taxon>
        <taxon>Streptophyta</taxon>
        <taxon>Embryophyta</taxon>
        <taxon>Tracheophyta</taxon>
        <taxon>Spermatophyta</taxon>
        <taxon>Magnoliopsida</taxon>
        <taxon>Ranunculales</taxon>
        <taxon>Papaveraceae</taxon>
        <taxon>Papaveroideae</taxon>
        <taxon>Papaver</taxon>
    </lineage>
</organism>
<evidence type="ECO:0008006" key="3">
    <source>
        <dbReference type="Google" id="ProtNLM"/>
    </source>
</evidence>
<dbReference type="Proteomes" id="UP001202328">
    <property type="component" value="Unassembled WGS sequence"/>
</dbReference>
<accession>A0AAD4SY26</accession>
<protein>
    <recommendedName>
        <fullName evidence="3">F-box domain-containing protein</fullName>
    </recommendedName>
</protein>